<reference evidence="1" key="3">
    <citation type="submission" date="2018-07" db="EMBL/GenBank/DDBJ databases">
        <title>WGS assembly of Glycine max.</title>
        <authorList>
            <person name="Schmutz J."/>
            <person name="Cannon S."/>
            <person name="Schlueter J."/>
            <person name="Ma J."/>
            <person name="Mitros T."/>
            <person name="Nelson W."/>
            <person name="Hyten D."/>
            <person name="Song Q."/>
            <person name="Thelen J."/>
            <person name="Cheng J."/>
            <person name="Xu D."/>
            <person name="Hellsten U."/>
            <person name="May G."/>
            <person name="Yu Y."/>
            <person name="Sakurai T."/>
            <person name="Umezawa T."/>
            <person name="Bhattacharyya M."/>
            <person name="Sandhu D."/>
            <person name="Valliyodan B."/>
            <person name="Lindquist E."/>
            <person name="Peto M."/>
            <person name="Grant D."/>
            <person name="Shu S."/>
            <person name="Goodstein D."/>
            <person name="Barry K."/>
            <person name="Futrell-Griggs M."/>
            <person name="Abernathy B."/>
            <person name="Du J."/>
            <person name="Tian Z."/>
            <person name="Zhu L."/>
            <person name="Gill N."/>
            <person name="Joshi T."/>
            <person name="Libault M."/>
            <person name="Sethuraman A."/>
            <person name="Zhang X."/>
            <person name="Shinozaki K."/>
            <person name="Nguyen H."/>
            <person name="Wing R."/>
            <person name="Cregan P."/>
            <person name="Specht J."/>
            <person name="Grimwood J."/>
            <person name="Rokhsar D."/>
            <person name="Stacey G."/>
            <person name="Shoemaker R."/>
            <person name="Jackson S."/>
        </authorList>
    </citation>
    <scope>NUCLEOTIDE SEQUENCE</scope>
    <source>
        <tissue evidence="1">Callus</tissue>
    </source>
</reference>
<dbReference type="InParanoid" id="A0A0R0J3C6"/>
<keyword evidence="3" id="KW-1185">Reference proteome</keyword>
<dbReference type="AlphaFoldDB" id="A0A0R0J3C6"/>
<dbReference type="Proteomes" id="UP000008827">
    <property type="component" value="Chromosome 7"/>
</dbReference>
<name>A0A0R0J3C6_SOYBN</name>
<dbReference type="EMBL" id="CM000840">
    <property type="protein sequence ID" value="KRH48966.1"/>
    <property type="molecule type" value="Genomic_DNA"/>
</dbReference>
<reference evidence="2" key="2">
    <citation type="submission" date="2018-02" db="UniProtKB">
        <authorList>
            <consortium name="EnsemblPlants"/>
        </authorList>
    </citation>
    <scope>IDENTIFICATION</scope>
    <source>
        <strain evidence="2">Williams 82</strain>
    </source>
</reference>
<accession>A0A0R0J3C6</accession>
<organism evidence="1">
    <name type="scientific">Glycine max</name>
    <name type="common">Soybean</name>
    <name type="synonym">Glycine hispida</name>
    <dbReference type="NCBI Taxonomy" id="3847"/>
    <lineage>
        <taxon>Eukaryota</taxon>
        <taxon>Viridiplantae</taxon>
        <taxon>Streptophyta</taxon>
        <taxon>Embryophyta</taxon>
        <taxon>Tracheophyta</taxon>
        <taxon>Spermatophyta</taxon>
        <taxon>Magnoliopsida</taxon>
        <taxon>eudicotyledons</taxon>
        <taxon>Gunneridae</taxon>
        <taxon>Pentapetalae</taxon>
        <taxon>rosids</taxon>
        <taxon>fabids</taxon>
        <taxon>Fabales</taxon>
        <taxon>Fabaceae</taxon>
        <taxon>Papilionoideae</taxon>
        <taxon>50 kb inversion clade</taxon>
        <taxon>NPAAA clade</taxon>
        <taxon>indigoferoid/millettioid clade</taxon>
        <taxon>Phaseoleae</taxon>
        <taxon>Glycine</taxon>
        <taxon>Glycine subgen. Soja</taxon>
    </lineage>
</organism>
<reference evidence="1 2" key="1">
    <citation type="journal article" date="2010" name="Nature">
        <title>Genome sequence of the palaeopolyploid soybean.</title>
        <authorList>
            <person name="Schmutz J."/>
            <person name="Cannon S.B."/>
            <person name="Schlueter J."/>
            <person name="Ma J."/>
            <person name="Mitros T."/>
            <person name="Nelson W."/>
            <person name="Hyten D.L."/>
            <person name="Song Q."/>
            <person name="Thelen J.J."/>
            <person name="Cheng J."/>
            <person name="Xu D."/>
            <person name="Hellsten U."/>
            <person name="May G.D."/>
            <person name="Yu Y."/>
            <person name="Sakurai T."/>
            <person name="Umezawa T."/>
            <person name="Bhattacharyya M.K."/>
            <person name="Sandhu D."/>
            <person name="Valliyodan B."/>
            <person name="Lindquist E."/>
            <person name="Peto M."/>
            <person name="Grant D."/>
            <person name="Shu S."/>
            <person name="Goodstein D."/>
            <person name="Barry K."/>
            <person name="Futrell-Griggs M."/>
            <person name="Abernathy B."/>
            <person name="Du J."/>
            <person name="Tian Z."/>
            <person name="Zhu L."/>
            <person name="Gill N."/>
            <person name="Joshi T."/>
            <person name="Libault M."/>
            <person name="Sethuraman A."/>
            <person name="Zhang X.-C."/>
            <person name="Shinozaki K."/>
            <person name="Nguyen H.T."/>
            <person name="Wing R.A."/>
            <person name="Cregan P."/>
            <person name="Specht J."/>
            <person name="Grimwood J."/>
            <person name="Rokhsar D."/>
            <person name="Stacey G."/>
            <person name="Shoemaker R.C."/>
            <person name="Jackson S.A."/>
        </authorList>
    </citation>
    <scope>NUCLEOTIDE SEQUENCE</scope>
    <source>
        <strain evidence="2">cv. Williams 82</strain>
        <tissue evidence="1">Callus</tissue>
    </source>
</reference>
<dbReference type="Gramene" id="KRH48966">
    <property type="protein sequence ID" value="KRH48966"/>
    <property type="gene ID" value="GLYMA_07G123300"/>
</dbReference>
<evidence type="ECO:0000313" key="3">
    <source>
        <dbReference type="Proteomes" id="UP000008827"/>
    </source>
</evidence>
<sequence>MFGIAGFPGDLLAGNKNIDHQVLRSKLTHETHRNTTQAVGVRYVWYLIMNIMGRFFLKLQVKEDEKTRFIERNVGINLKSDSLRVLYFCLGIIEVVDVWNKFFDSPTTENCKASYEDLHDEPFDYLYL</sequence>
<gene>
    <name evidence="1" type="ORF">GLYMA_07G123300</name>
</gene>
<dbReference type="EnsemblPlants" id="KRH48966">
    <property type="protein sequence ID" value="KRH48966"/>
    <property type="gene ID" value="GLYMA_07G123300"/>
</dbReference>
<proteinExistence type="predicted"/>
<evidence type="ECO:0000313" key="1">
    <source>
        <dbReference type="EMBL" id="KRH48966.1"/>
    </source>
</evidence>
<evidence type="ECO:0000313" key="2">
    <source>
        <dbReference type="EnsemblPlants" id="KRH48966"/>
    </source>
</evidence>
<protein>
    <submittedName>
        <fullName evidence="1 2">Uncharacterized protein</fullName>
    </submittedName>
</protein>